<keyword evidence="4" id="KW-0378">Hydrolase</keyword>
<comment type="similarity">
    <text evidence="1 4">Belongs to the AAA ATPase family.</text>
</comment>
<dbReference type="AlphaFoldDB" id="A0A6A7C8R5"/>
<dbReference type="EMBL" id="MU005963">
    <property type="protein sequence ID" value="KAF2863028.1"/>
    <property type="molecule type" value="Genomic_DNA"/>
</dbReference>
<evidence type="ECO:0000256" key="2">
    <source>
        <dbReference type="ARBA" id="ARBA00022741"/>
    </source>
</evidence>
<feature type="region of interest" description="Disordered" evidence="5">
    <location>
        <begin position="51"/>
        <end position="70"/>
    </location>
</feature>
<dbReference type="GO" id="GO:0035494">
    <property type="term" value="P:SNARE complex disassembly"/>
    <property type="evidence" value="ECO:0007669"/>
    <property type="project" value="InterPro"/>
</dbReference>
<keyword evidence="4" id="KW-0963">Cytoplasm</keyword>
<feature type="domain" description="ATPase AAA-type core" evidence="6">
    <location>
        <begin position="78"/>
        <end position="180"/>
    </location>
</feature>
<organism evidence="7 8">
    <name type="scientific">Piedraia hortae CBS 480.64</name>
    <dbReference type="NCBI Taxonomy" id="1314780"/>
    <lineage>
        <taxon>Eukaryota</taxon>
        <taxon>Fungi</taxon>
        <taxon>Dikarya</taxon>
        <taxon>Ascomycota</taxon>
        <taxon>Pezizomycotina</taxon>
        <taxon>Dothideomycetes</taxon>
        <taxon>Dothideomycetidae</taxon>
        <taxon>Capnodiales</taxon>
        <taxon>Piedraiaceae</taxon>
        <taxon>Piedraia</taxon>
    </lineage>
</organism>
<dbReference type="PANTHER" id="PTHR23078:SF3">
    <property type="entry name" value="VESICLE-FUSING ATPASE"/>
    <property type="match status" value="1"/>
</dbReference>
<dbReference type="GO" id="GO:0005795">
    <property type="term" value="C:Golgi stack"/>
    <property type="evidence" value="ECO:0007669"/>
    <property type="project" value="TreeGrafter"/>
</dbReference>
<keyword evidence="8" id="KW-1185">Reference proteome</keyword>
<dbReference type="InterPro" id="IPR039812">
    <property type="entry name" value="Vesicle-fus_ATPase"/>
</dbReference>
<dbReference type="GO" id="GO:0043001">
    <property type="term" value="P:Golgi to plasma membrane protein transport"/>
    <property type="evidence" value="ECO:0007669"/>
    <property type="project" value="TreeGrafter"/>
</dbReference>
<keyword evidence="3 4" id="KW-0067">ATP-binding</keyword>
<dbReference type="GO" id="GO:0006891">
    <property type="term" value="P:intra-Golgi vesicle-mediated transport"/>
    <property type="evidence" value="ECO:0007669"/>
    <property type="project" value="TreeGrafter"/>
</dbReference>
<dbReference type="GO" id="GO:0016887">
    <property type="term" value="F:ATP hydrolysis activity"/>
    <property type="evidence" value="ECO:0007669"/>
    <property type="project" value="InterPro"/>
</dbReference>
<gene>
    <name evidence="7" type="ORF">K470DRAFT_293186</name>
</gene>
<keyword evidence="2 4" id="KW-0547">Nucleotide-binding</keyword>
<comment type="subcellular location">
    <subcellularLocation>
        <location evidence="4">Cytoplasm</location>
    </subcellularLocation>
</comment>
<keyword evidence="4" id="KW-0931">ER-Golgi transport</keyword>
<evidence type="ECO:0000256" key="1">
    <source>
        <dbReference type="ARBA" id="ARBA00006914"/>
    </source>
</evidence>
<evidence type="ECO:0000256" key="4">
    <source>
        <dbReference type="RuleBase" id="RU367045"/>
    </source>
</evidence>
<dbReference type="Pfam" id="PF00004">
    <property type="entry name" value="AAA"/>
    <property type="match status" value="1"/>
</dbReference>
<dbReference type="InterPro" id="IPR003959">
    <property type="entry name" value="ATPase_AAA_core"/>
</dbReference>
<evidence type="ECO:0000313" key="7">
    <source>
        <dbReference type="EMBL" id="KAF2863028.1"/>
    </source>
</evidence>
<comment type="function">
    <text evidence="4">Required for vesicle-mediated transport. Catalyzes the fusion of transport vesicles within the Golgi cisternae. Is also required for transport from the endoplasmic reticulum to the Golgi stack. Seems to function as a fusion protein required for the delivery of cargo proteins to all compartments of the Golgi stack independent of vesicle origin.</text>
</comment>
<dbReference type="Gene3D" id="3.40.50.300">
    <property type="entry name" value="P-loop containing nucleotide triphosphate hydrolases"/>
    <property type="match status" value="1"/>
</dbReference>
<sequence>MGTCDVDRSLPHDESSLLHQHTMLTSHVSLVREAIFPWDNVALLRAPVWPTGDGQDANGPPHARRLSTRGSKVGSELDVWDKHASQSEESFRKLVASPEAEHELKGDNSGLHVIHFDEFDAIARSRGGGTSVGSSIVCQLLIKMDGVKQLNILVIGTTSRKALIDETLLRLGLFKVQLETSLPDEAEEQQISDPYD</sequence>
<keyword evidence="4" id="KW-0653">Protein transport</keyword>
<proteinExistence type="inferred from homology"/>
<accession>A0A6A7C8R5</accession>
<evidence type="ECO:0000259" key="6">
    <source>
        <dbReference type="Pfam" id="PF00004"/>
    </source>
</evidence>
<evidence type="ECO:0000256" key="5">
    <source>
        <dbReference type="SAM" id="MobiDB-lite"/>
    </source>
</evidence>
<dbReference type="OrthoDB" id="9982946at2759"/>
<dbReference type="SUPFAM" id="SSF52540">
    <property type="entry name" value="P-loop containing nucleoside triphosphate hydrolases"/>
    <property type="match status" value="1"/>
</dbReference>
<dbReference type="InterPro" id="IPR027417">
    <property type="entry name" value="P-loop_NTPase"/>
</dbReference>
<protein>
    <recommendedName>
        <fullName evidence="4">Vesicular-fusion protein SEC18</fullName>
    </recommendedName>
</protein>
<dbReference type="PANTHER" id="PTHR23078">
    <property type="entry name" value="VESICULAR-FUSION PROTEIN NSF"/>
    <property type="match status" value="1"/>
</dbReference>
<dbReference type="Proteomes" id="UP000799421">
    <property type="component" value="Unassembled WGS sequence"/>
</dbReference>
<keyword evidence="4" id="KW-0813">Transport</keyword>
<name>A0A6A7C8R5_9PEZI</name>
<dbReference type="GO" id="GO:0005524">
    <property type="term" value="F:ATP binding"/>
    <property type="evidence" value="ECO:0007669"/>
    <property type="project" value="UniProtKB-UniRule"/>
</dbReference>
<reference evidence="7" key="1">
    <citation type="journal article" date="2020" name="Stud. Mycol.">
        <title>101 Dothideomycetes genomes: a test case for predicting lifestyles and emergence of pathogens.</title>
        <authorList>
            <person name="Haridas S."/>
            <person name="Albert R."/>
            <person name="Binder M."/>
            <person name="Bloem J."/>
            <person name="Labutti K."/>
            <person name="Salamov A."/>
            <person name="Andreopoulos B."/>
            <person name="Baker S."/>
            <person name="Barry K."/>
            <person name="Bills G."/>
            <person name="Bluhm B."/>
            <person name="Cannon C."/>
            <person name="Castanera R."/>
            <person name="Culley D."/>
            <person name="Daum C."/>
            <person name="Ezra D."/>
            <person name="Gonzalez J."/>
            <person name="Henrissat B."/>
            <person name="Kuo A."/>
            <person name="Liang C."/>
            <person name="Lipzen A."/>
            <person name="Lutzoni F."/>
            <person name="Magnuson J."/>
            <person name="Mondo S."/>
            <person name="Nolan M."/>
            <person name="Ohm R."/>
            <person name="Pangilinan J."/>
            <person name="Park H.-J."/>
            <person name="Ramirez L."/>
            <person name="Alfaro M."/>
            <person name="Sun H."/>
            <person name="Tritt A."/>
            <person name="Yoshinaga Y."/>
            <person name="Zwiers L.-H."/>
            <person name="Turgeon B."/>
            <person name="Goodwin S."/>
            <person name="Spatafora J."/>
            <person name="Crous P."/>
            <person name="Grigoriev I."/>
        </authorList>
    </citation>
    <scope>NUCLEOTIDE SEQUENCE</scope>
    <source>
        <strain evidence="7">CBS 480.64</strain>
    </source>
</reference>
<evidence type="ECO:0000313" key="8">
    <source>
        <dbReference type="Proteomes" id="UP000799421"/>
    </source>
</evidence>
<evidence type="ECO:0000256" key="3">
    <source>
        <dbReference type="ARBA" id="ARBA00022840"/>
    </source>
</evidence>